<dbReference type="GeneID" id="94335052"/>
<name>A0AAD9PND3_9APIC</name>
<proteinExistence type="predicted"/>
<accession>A0AAD9PND3</accession>
<organism evidence="1 2">
    <name type="scientific">Babesia duncani</name>
    <dbReference type="NCBI Taxonomy" id="323732"/>
    <lineage>
        <taxon>Eukaryota</taxon>
        <taxon>Sar</taxon>
        <taxon>Alveolata</taxon>
        <taxon>Apicomplexa</taxon>
        <taxon>Aconoidasida</taxon>
        <taxon>Piroplasmida</taxon>
        <taxon>Babesiidae</taxon>
        <taxon>Babesia</taxon>
    </lineage>
</organism>
<reference evidence="1" key="1">
    <citation type="journal article" date="2023" name="Nat. Microbiol.">
        <title>Babesia duncani multi-omics identifies virulence factors and drug targets.</title>
        <authorList>
            <person name="Singh P."/>
            <person name="Lonardi S."/>
            <person name="Liang Q."/>
            <person name="Vydyam P."/>
            <person name="Khabirova E."/>
            <person name="Fang T."/>
            <person name="Gihaz S."/>
            <person name="Thekkiniath J."/>
            <person name="Munshi M."/>
            <person name="Abel S."/>
            <person name="Ciampossin L."/>
            <person name="Batugedara G."/>
            <person name="Gupta M."/>
            <person name="Lu X.M."/>
            <person name="Lenz T."/>
            <person name="Chakravarty S."/>
            <person name="Cornillot E."/>
            <person name="Hu Y."/>
            <person name="Ma W."/>
            <person name="Gonzalez L.M."/>
            <person name="Sanchez S."/>
            <person name="Estrada K."/>
            <person name="Sanchez-Flores A."/>
            <person name="Montero E."/>
            <person name="Harb O.S."/>
            <person name="Le Roch K.G."/>
            <person name="Mamoun C.B."/>
        </authorList>
    </citation>
    <scope>NUCLEOTIDE SEQUENCE</scope>
    <source>
        <strain evidence="1">WA1</strain>
    </source>
</reference>
<protein>
    <submittedName>
        <fullName evidence="1">Uncharacterized protein</fullName>
    </submittedName>
</protein>
<evidence type="ECO:0000313" key="2">
    <source>
        <dbReference type="Proteomes" id="UP001214638"/>
    </source>
</evidence>
<dbReference type="KEGG" id="bdw:94335052"/>
<dbReference type="EMBL" id="JALLKP010000001">
    <property type="protein sequence ID" value="KAK2197751.1"/>
    <property type="molecule type" value="Genomic_DNA"/>
</dbReference>
<comment type="caution">
    <text evidence="1">The sequence shown here is derived from an EMBL/GenBank/DDBJ whole genome shotgun (WGS) entry which is preliminary data.</text>
</comment>
<keyword evidence="2" id="KW-1185">Reference proteome</keyword>
<dbReference type="RefSeq" id="XP_067804593.1">
    <property type="nucleotide sequence ID" value="XM_067945802.1"/>
</dbReference>
<evidence type="ECO:0000313" key="1">
    <source>
        <dbReference type="EMBL" id="KAK2197751.1"/>
    </source>
</evidence>
<sequence length="680" mass="77384">MQISSMHALGLLQIGTFDVRVAKALQNLQSAFGSNPLTQEDILQLVEIFHHFNASRILTEILPHFLCDLDFIPTSILARMTRIYFKHCRVSSVWNVFCTSIMAHLKGDIGVASLDDILTCALACAYTNVGLEASFVVNLLEKYISNVNNQQPDNLKLTLTAMRLHLAMSYKMNFWFESFVRTSIDVIQEYVGTNPSSSDNEMDLVRGCYIASRICLLKGEFYNLPKIVQSSWMLIQKNDPTIENTIYMLATLKVIGYRMDETMTEITRVISTQTCNMTASDFRGLIKYIDTSQISIICPLFSLLSHELNGNDLTSFLRILSWSGVHVSDTLKIDIVNQFLRMCGEMPAKDCTKCISYMATMGLCNEKVVRLFVRHLKSFALSLGLNDIANCLHVFKKFPHTTPQNIVHVWAEHIVKGVQDLETSGLIKCLGFAARFKKHHAHLFETLIQQVQNAIDEFKIQQLIAISTILVGYKRYPLVGMLYSRIFAEIPNMNINDICLAYWSWSQSGNLNPEYVQRFERYLLPHLEHLNDRQVSLVMSRIETNTEAFKDAVRTTCKMPSVDSFIVFNNIIDVSQLSITDVIRCILSLGGKKRTNVTDQIARQLYVRLFDIVPTLPMNILDTIFTSIQEYGYMKPKIKRLLSNALIIGKQNKSVHVAFPKGDHCIFRHVSKGPPHFLVK</sequence>
<dbReference type="AlphaFoldDB" id="A0AAD9PND3"/>
<gene>
    <name evidence="1" type="ORF">BdWA1_000754</name>
</gene>
<dbReference type="Proteomes" id="UP001214638">
    <property type="component" value="Unassembled WGS sequence"/>
</dbReference>